<sequence length="756" mass="76897">MSATIVTVPVTVTASESVVVVTSTIDASQLPGYTSVPTSSATASPSSSASGSGSSSSSSANASPTGNSSSSSNGSSTPIGAIVGGAVGGVALLALLIVLGCLYKKRSNAKKKAKNPFPDDEEEKGPAVIAGLPPNPSGSRLRPTSANYSNSIHMTDAGSSMPLLETDPSLYSGSQFNAAATASDARSAHIHRPSTTSLAPSFLMGSVASFPHSHGSHYAQPMNAAPINGQDTPAALAAAYPDVHRTAYYELYVPPGVDPRAMPASALAGVSAAAAYHNASVASSMPGSPPPMMDARAHTSNSGVASLPMGAAPSDYAAASELARMRGVPQGAYVGDPAWSRSVSPTYADSRRGSNASALAMPSSALQPPEASAHSHSEVESLQSRRGPAAGLAGYQTNLSTIPGSVAASEVASADQHSMLSGTFGSRGDRSVPPKLPSIPASSPLIVQDATSFAPLGSQAAGVGLLAAYGAAPPRMTTEPSTDTLQSSDPSNGGTFNSNGTYNTYTGAAKGQLRVVGGSNDTHGRGQPTIAEEDDHVKQPQRDMSGDSKTGEFWVDAPEKPQLGATGRRLGQHSANNSASSINKTGSRLIEMLDTDEQPRVPDSVTGGDSEVGKQTAAPTRPLFWKERSRSAQSITKVFRSSPLLNANNVPSPALAAQQSRVNSQAAAALDSSREHLPPLDLGRSVTGSGGGAGSANANAVSTDSPKTDGDADMWKETSKSKPSSALRKWTTKKTSKASSKQGGADNEVDVDELFS</sequence>
<keyword evidence="2" id="KW-0812">Transmembrane</keyword>
<feature type="region of interest" description="Disordered" evidence="1">
    <location>
        <begin position="474"/>
        <end position="500"/>
    </location>
</feature>
<feature type="region of interest" description="Disordered" evidence="1">
    <location>
        <begin position="339"/>
        <end position="388"/>
    </location>
</feature>
<proteinExistence type="predicted"/>
<feature type="region of interest" description="Disordered" evidence="1">
    <location>
        <begin position="31"/>
        <end position="75"/>
    </location>
</feature>
<feature type="region of interest" description="Disordered" evidence="1">
    <location>
        <begin position="595"/>
        <end position="622"/>
    </location>
</feature>
<evidence type="ECO:0000256" key="1">
    <source>
        <dbReference type="SAM" id="MobiDB-lite"/>
    </source>
</evidence>
<feature type="compositionally biased region" description="Low complexity" evidence="1">
    <location>
        <begin position="37"/>
        <end position="75"/>
    </location>
</feature>
<feature type="compositionally biased region" description="Basic and acidic residues" evidence="1">
    <location>
        <begin position="706"/>
        <end position="720"/>
    </location>
</feature>
<dbReference type="Proteomes" id="UP000239563">
    <property type="component" value="Chromosome IX"/>
</dbReference>
<dbReference type="EMBL" id="LT795062">
    <property type="protein sequence ID" value="SJX63862.1"/>
    <property type="molecule type" value="Genomic_DNA"/>
</dbReference>
<feature type="compositionally biased region" description="Polar residues" evidence="1">
    <location>
        <begin position="341"/>
        <end position="357"/>
    </location>
</feature>
<feature type="compositionally biased region" description="Acidic residues" evidence="1">
    <location>
        <begin position="747"/>
        <end position="756"/>
    </location>
</feature>
<dbReference type="AlphaFoldDB" id="A0A2N8UGL0"/>
<feature type="compositionally biased region" description="Polar residues" evidence="1">
    <location>
        <begin position="478"/>
        <end position="500"/>
    </location>
</feature>
<protein>
    <submittedName>
        <fullName evidence="3">Uncharacterized protein</fullName>
    </submittedName>
</protein>
<feature type="region of interest" description="Disordered" evidence="1">
    <location>
        <begin position="515"/>
        <end position="583"/>
    </location>
</feature>
<keyword evidence="2" id="KW-0472">Membrane</keyword>
<name>A0A2N8UGL0_9BASI</name>
<gene>
    <name evidence="3" type="ORF">SRS1_14570</name>
</gene>
<feature type="transmembrane region" description="Helical" evidence="2">
    <location>
        <begin position="79"/>
        <end position="103"/>
    </location>
</feature>
<reference evidence="3 4" key="1">
    <citation type="submission" date="2017-02" db="EMBL/GenBank/DDBJ databases">
        <authorList>
            <person name="Peterson S.W."/>
        </authorList>
    </citation>
    <scope>NUCLEOTIDE SEQUENCE [LARGE SCALE GENOMIC DNA]</scope>
    <source>
        <strain evidence="3 4">SRS1_H2-8</strain>
    </source>
</reference>
<feature type="region of interest" description="Disordered" evidence="1">
    <location>
        <begin position="657"/>
        <end position="756"/>
    </location>
</feature>
<evidence type="ECO:0000313" key="3">
    <source>
        <dbReference type="EMBL" id="SJX63862.1"/>
    </source>
</evidence>
<accession>A0A2N8UGL0</accession>
<feature type="compositionally biased region" description="Basic and acidic residues" evidence="1">
    <location>
        <begin position="535"/>
        <end position="550"/>
    </location>
</feature>
<feature type="compositionally biased region" description="Polar residues" evidence="1">
    <location>
        <begin position="657"/>
        <end position="666"/>
    </location>
</feature>
<evidence type="ECO:0000313" key="4">
    <source>
        <dbReference type="Proteomes" id="UP000239563"/>
    </source>
</evidence>
<organism evidence="3 4">
    <name type="scientific">Sporisorium reilianum f. sp. reilianum</name>
    <dbReference type="NCBI Taxonomy" id="72559"/>
    <lineage>
        <taxon>Eukaryota</taxon>
        <taxon>Fungi</taxon>
        <taxon>Dikarya</taxon>
        <taxon>Basidiomycota</taxon>
        <taxon>Ustilaginomycotina</taxon>
        <taxon>Ustilaginomycetes</taxon>
        <taxon>Ustilaginales</taxon>
        <taxon>Ustilaginaceae</taxon>
        <taxon>Sporisorium</taxon>
    </lineage>
</organism>
<evidence type="ECO:0000256" key="2">
    <source>
        <dbReference type="SAM" id="Phobius"/>
    </source>
</evidence>
<feature type="region of interest" description="Disordered" evidence="1">
    <location>
        <begin position="283"/>
        <end position="302"/>
    </location>
</feature>
<keyword evidence="2" id="KW-1133">Transmembrane helix</keyword>
<feature type="compositionally biased region" description="Polar residues" evidence="1">
    <location>
        <begin position="573"/>
        <end position="583"/>
    </location>
</feature>
<feature type="region of interest" description="Disordered" evidence="1">
    <location>
        <begin position="110"/>
        <end position="142"/>
    </location>
</feature>